<keyword evidence="1" id="KW-0812">Transmembrane</keyword>
<feature type="transmembrane region" description="Helical" evidence="1">
    <location>
        <begin position="168"/>
        <end position="189"/>
    </location>
</feature>
<feature type="transmembrane region" description="Helical" evidence="1">
    <location>
        <begin position="229"/>
        <end position="247"/>
    </location>
</feature>
<keyword evidence="3" id="KW-1185">Reference proteome</keyword>
<keyword evidence="1" id="KW-1133">Transmembrane helix</keyword>
<feature type="transmembrane region" description="Helical" evidence="1">
    <location>
        <begin position="100"/>
        <end position="117"/>
    </location>
</feature>
<reference evidence="2 3" key="1">
    <citation type="submission" date="2014-04" db="EMBL/GenBank/DDBJ databases">
        <authorList>
            <consortium name="DOE Joint Genome Institute"/>
            <person name="Kuo A."/>
            <person name="Martino E."/>
            <person name="Perotto S."/>
            <person name="Kohler A."/>
            <person name="Nagy L.G."/>
            <person name="Floudas D."/>
            <person name="Copeland A."/>
            <person name="Barry K.W."/>
            <person name="Cichocki N."/>
            <person name="Veneault-Fourrey C."/>
            <person name="LaButti K."/>
            <person name="Lindquist E.A."/>
            <person name="Lipzen A."/>
            <person name="Lundell T."/>
            <person name="Morin E."/>
            <person name="Murat C."/>
            <person name="Sun H."/>
            <person name="Tunlid A."/>
            <person name="Henrissat B."/>
            <person name="Grigoriev I.V."/>
            <person name="Hibbett D.S."/>
            <person name="Martin F."/>
            <person name="Nordberg H.P."/>
            <person name="Cantor M.N."/>
            <person name="Hua S.X."/>
        </authorList>
    </citation>
    <scope>NUCLEOTIDE SEQUENCE [LARGE SCALE GENOMIC DNA]</scope>
    <source>
        <strain evidence="2 3">Zn</strain>
    </source>
</reference>
<evidence type="ECO:0008006" key="4">
    <source>
        <dbReference type="Google" id="ProtNLM"/>
    </source>
</evidence>
<dbReference type="HOGENOM" id="CLU_016136_2_0_1"/>
<feature type="transmembrane region" description="Helical" evidence="1">
    <location>
        <begin position="129"/>
        <end position="148"/>
    </location>
</feature>
<keyword evidence="1" id="KW-0472">Membrane</keyword>
<dbReference type="AlphaFoldDB" id="A0A0C3HHX0"/>
<name>A0A0C3HHX0_OIDMZ</name>
<feature type="transmembrane region" description="Helical" evidence="1">
    <location>
        <begin position="259"/>
        <end position="278"/>
    </location>
</feature>
<feature type="transmembrane region" description="Helical" evidence="1">
    <location>
        <begin position="506"/>
        <end position="528"/>
    </location>
</feature>
<sequence>MDTNRHRSGTSLTNIAGRSAARMSTVHRIRLIRSPLGSGKEDPSDDEHPQVEAHDATLFDNPQFQHYEETSNIQLFFDLFFVANLTSFTNVHEVNSLSKLASYIGFFCILWFTWCQVTMYDVRFSTDSIFERLAHICHFGVMVGLAVIGPNFEDPREAQWSTLQQLSLILMASRAVLFLQYTSTLFFSWKYRTTRVPLMGVLTSLAIAVILYLGLSFAFSTMASEHAYLAWYVIAVFEVGANIAIAGRWHVVSFKGTHLTERMTCLTLIILGEGVIGLTKSITKIENLDFNFSASTIGTLISALLVIYFIYQLYFDNVQLEHFGIIRQQIWTFLHFPFHMALVLLMEGTNQFVSWRHVIEYTNNILAPLDNPDPNQSADLYLLAVNNTINSVLNNAFLGVTEDTYLEVTNDFKNITSNPNLTDDQATELATTILVDLLKLIFNGYGFEPPESETEGQDIDTVFNAYYSVFELVFGYFFISAGLVLIFLGVLSWLSHSKGLHESRSHLGGIISKFVIGLGLVLCSIMVLTQSADNLGESAWTLPLLFFLLAIALILNHIPWSDFNRSRTHDLPTNSIGRQKKLPWGFLTKSVSRKRSQ</sequence>
<reference evidence="3" key="2">
    <citation type="submission" date="2015-01" db="EMBL/GenBank/DDBJ databases">
        <title>Evolutionary Origins and Diversification of the Mycorrhizal Mutualists.</title>
        <authorList>
            <consortium name="DOE Joint Genome Institute"/>
            <consortium name="Mycorrhizal Genomics Consortium"/>
            <person name="Kohler A."/>
            <person name="Kuo A."/>
            <person name="Nagy L.G."/>
            <person name="Floudas D."/>
            <person name="Copeland A."/>
            <person name="Barry K.W."/>
            <person name="Cichocki N."/>
            <person name="Veneault-Fourrey C."/>
            <person name="LaButti K."/>
            <person name="Lindquist E.A."/>
            <person name="Lipzen A."/>
            <person name="Lundell T."/>
            <person name="Morin E."/>
            <person name="Murat C."/>
            <person name="Riley R."/>
            <person name="Ohm R."/>
            <person name="Sun H."/>
            <person name="Tunlid A."/>
            <person name="Henrissat B."/>
            <person name="Grigoriev I.V."/>
            <person name="Hibbett D.S."/>
            <person name="Martin F."/>
        </authorList>
    </citation>
    <scope>NUCLEOTIDE SEQUENCE [LARGE SCALE GENOMIC DNA]</scope>
    <source>
        <strain evidence="3">Zn</strain>
    </source>
</reference>
<dbReference type="Proteomes" id="UP000054321">
    <property type="component" value="Unassembled WGS sequence"/>
</dbReference>
<feature type="transmembrane region" description="Helical" evidence="1">
    <location>
        <begin position="290"/>
        <end position="310"/>
    </location>
</feature>
<evidence type="ECO:0000256" key="1">
    <source>
        <dbReference type="SAM" id="Phobius"/>
    </source>
</evidence>
<feature type="transmembrane region" description="Helical" evidence="1">
    <location>
        <begin position="540"/>
        <end position="558"/>
    </location>
</feature>
<dbReference type="InParanoid" id="A0A0C3HHX0"/>
<feature type="transmembrane region" description="Helical" evidence="1">
    <location>
        <begin position="473"/>
        <end position="494"/>
    </location>
</feature>
<proteinExistence type="predicted"/>
<feature type="transmembrane region" description="Helical" evidence="1">
    <location>
        <begin position="201"/>
        <end position="223"/>
    </location>
</feature>
<accession>A0A0C3HHX0</accession>
<protein>
    <recommendedName>
        <fullName evidence="4">Low temperature requirement A</fullName>
    </recommendedName>
</protein>
<dbReference type="InterPro" id="IPR010640">
    <property type="entry name" value="Low_temperature_requirement_A"/>
</dbReference>
<dbReference type="STRING" id="913774.A0A0C3HHX0"/>
<organism evidence="2 3">
    <name type="scientific">Oidiodendron maius (strain Zn)</name>
    <dbReference type="NCBI Taxonomy" id="913774"/>
    <lineage>
        <taxon>Eukaryota</taxon>
        <taxon>Fungi</taxon>
        <taxon>Dikarya</taxon>
        <taxon>Ascomycota</taxon>
        <taxon>Pezizomycotina</taxon>
        <taxon>Leotiomycetes</taxon>
        <taxon>Leotiomycetes incertae sedis</taxon>
        <taxon>Myxotrichaceae</taxon>
        <taxon>Oidiodendron</taxon>
    </lineage>
</organism>
<gene>
    <name evidence="2" type="ORF">OIDMADRAFT_143963</name>
</gene>
<dbReference type="EMBL" id="KN832874">
    <property type="protein sequence ID" value="KIN02680.1"/>
    <property type="molecule type" value="Genomic_DNA"/>
</dbReference>
<evidence type="ECO:0000313" key="3">
    <source>
        <dbReference type="Proteomes" id="UP000054321"/>
    </source>
</evidence>
<dbReference type="PANTHER" id="PTHR42101:SF1">
    <property type="entry name" value="LOW TEMPERATURE REQUIREMENT A"/>
    <property type="match status" value="1"/>
</dbReference>
<evidence type="ECO:0000313" key="2">
    <source>
        <dbReference type="EMBL" id="KIN02680.1"/>
    </source>
</evidence>
<dbReference type="OrthoDB" id="3177213at2759"/>
<dbReference type="PANTHER" id="PTHR42101">
    <property type="entry name" value="CHROMOSOME 16, WHOLE GENOME SHOTGUN SEQUENCE"/>
    <property type="match status" value="1"/>
</dbReference>
<dbReference type="Pfam" id="PF06772">
    <property type="entry name" value="LtrA"/>
    <property type="match status" value="1"/>
</dbReference>